<organism evidence="1 2">
    <name type="scientific">Paeniglutamicibacter kerguelensis</name>
    <dbReference type="NCBI Taxonomy" id="254788"/>
    <lineage>
        <taxon>Bacteria</taxon>
        <taxon>Bacillati</taxon>
        <taxon>Actinomycetota</taxon>
        <taxon>Actinomycetes</taxon>
        <taxon>Micrococcales</taxon>
        <taxon>Micrococcaceae</taxon>
        <taxon>Paeniglutamicibacter</taxon>
    </lineage>
</organism>
<name>A0ABS4XD58_9MICC</name>
<comment type="caution">
    <text evidence="1">The sequence shown here is derived from an EMBL/GenBank/DDBJ whole genome shotgun (WGS) entry which is preliminary data.</text>
</comment>
<keyword evidence="2" id="KW-1185">Reference proteome</keyword>
<proteinExistence type="predicted"/>
<reference evidence="1 2" key="1">
    <citation type="submission" date="2021-03" db="EMBL/GenBank/DDBJ databases">
        <title>Sequencing the genomes of 1000 actinobacteria strains.</title>
        <authorList>
            <person name="Klenk H.-P."/>
        </authorList>
    </citation>
    <scope>NUCLEOTIDE SEQUENCE [LARGE SCALE GENOMIC DNA]</scope>
    <source>
        <strain evidence="1 2">DSM 15797</strain>
    </source>
</reference>
<sequence>MADYDNEKRNLEHWSHRISQALQILDLEEENELILKPGRGILQVGEPLCRTDQRVLRRIRRGSGGHQRPH</sequence>
<gene>
    <name evidence="1" type="ORF">JOF47_001727</name>
</gene>
<accession>A0ABS4XD58</accession>
<evidence type="ECO:0000313" key="2">
    <source>
        <dbReference type="Proteomes" id="UP001296993"/>
    </source>
</evidence>
<dbReference type="EMBL" id="JAGIOF010000001">
    <property type="protein sequence ID" value="MBP2386216.1"/>
    <property type="molecule type" value="Genomic_DNA"/>
</dbReference>
<evidence type="ECO:0000313" key="1">
    <source>
        <dbReference type="EMBL" id="MBP2386216.1"/>
    </source>
</evidence>
<dbReference type="Proteomes" id="UP001296993">
    <property type="component" value="Unassembled WGS sequence"/>
</dbReference>
<protein>
    <submittedName>
        <fullName evidence="1">Uncharacterized protein</fullName>
    </submittedName>
</protein>